<comment type="subunit">
    <text evidence="9">Supercomplex made of cofactors A to E. Cofactors A and D function by capturing and stabilizing tubulin in a quasi-native conformation. Cofactor E binds to the cofactor D-tubulin complex; interaction with cofactor C then causes the release of tubulin polypeptides that are committed to the native state.</text>
</comment>
<dbReference type="Pfam" id="PF02970">
    <property type="entry name" value="TBCA"/>
    <property type="match status" value="1"/>
</dbReference>
<comment type="similarity">
    <text evidence="3 9">Belongs to the TBCA family.</text>
</comment>
<reference evidence="11 12" key="1">
    <citation type="journal article" date="2021" name="MBio">
        <title>A New Model Trypanosomatid, Novymonas esmeraldas: Genomic Perception of Its 'Candidatus Pandoraea novymonadis' Endosymbiont.</title>
        <authorList>
            <person name="Zakharova A."/>
            <person name="Saura A."/>
            <person name="Butenko A."/>
            <person name="Podesvova L."/>
            <person name="Warmusova S."/>
            <person name="Kostygov A.Y."/>
            <person name="Nenarokova A."/>
            <person name="Lukes J."/>
            <person name="Opperdoes F.R."/>
            <person name="Yurchenko V."/>
        </authorList>
    </citation>
    <scope>NUCLEOTIDE SEQUENCE [LARGE SCALE GENOMIC DNA]</scope>
    <source>
        <strain evidence="11 12">E262AT.01</strain>
    </source>
</reference>
<keyword evidence="8 9" id="KW-0206">Cytoskeleton</keyword>
<dbReference type="Proteomes" id="UP001430356">
    <property type="component" value="Unassembled WGS sequence"/>
</dbReference>
<comment type="caution">
    <text evidence="11">The sequence shown here is derived from an EMBL/GenBank/DDBJ whole genome shotgun (WGS) entry which is preliminary data.</text>
</comment>
<keyword evidence="10" id="KW-0175">Coiled coil</keyword>
<dbReference type="GO" id="GO:0007023">
    <property type="term" value="P:post-chaperonin tubulin folding pathway"/>
    <property type="evidence" value="ECO:0007669"/>
    <property type="project" value="UniProtKB-UniRule"/>
</dbReference>
<keyword evidence="6 9" id="KW-0493">Microtubule</keyword>
<organism evidence="11 12">
    <name type="scientific">Novymonas esmeraldas</name>
    <dbReference type="NCBI Taxonomy" id="1808958"/>
    <lineage>
        <taxon>Eukaryota</taxon>
        <taxon>Discoba</taxon>
        <taxon>Euglenozoa</taxon>
        <taxon>Kinetoplastea</taxon>
        <taxon>Metakinetoplastina</taxon>
        <taxon>Trypanosomatida</taxon>
        <taxon>Trypanosomatidae</taxon>
        <taxon>Novymonas</taxon>
    </lineage>
</organism>
<dbReference type="GO" id="GO:0007021">
    <property type="term" value="P:tubulin complex assembly"/>
    <property type="evidence" value="ECO:0007669"/>
    <property type="project" value="UniProtKB-UniRule"/>
</dbReference>
<evidence type="ECO:0000256" key="7">
    <source>
        <dbReference type="ARBA" id="ARBA00023186"/>
    </source>
</evidence>
<evidence type="ECO:0000256" key="2">
    <source>
        <dbReference type="ARBA" id="ARBA00004245"/>
    </source>
</evidence>
<dbReference type="FunFam" id="1.20.58.90:FF:000010">
    <property type="entry name" value="Tubulin-specific chaperone A"/>
    <property type="match status" value="1"/>
</dbReference>
<proteinExistence type="inferred from homology"/>
<dbReference type="AlphaFoldDB" id="A0AAW0FCK5"/>
<evidence type="ECO:0000256" key="8">
    <source>
        <dbReference type="ARBA" id="ARBA00023212"/>
    </source>
</evidence>
<evidence type="ECO:0000313" key="12">
    <source>
        <dbReference type="Proteomes" id="UP001430356"/>
    </source>
</evidence>
<dbReference type="GO" id="GO:0005829">
    <property type="term" value="C:cytosol"/>
    <property type="evidence" value="ECO:0007669"/>
    <property type="project" value="TreeGrafter"/>
</dbReference>
<evidence type="ECO:0000256" key="5">
    <source>
        <dbReference type="ARBA" id="ARBA00022490"/>
    </source>
</evidence>
<protein>
    <recommendedName>
        <fullName evidence="4 9">Tubulin-specific chaperone A</fullName>
    </recommendedName>
</protein>
<dbReference type="GO" id="GO:0005874">
    <property type="term" value="C:microtubule"/>
    <property type="evidence" value="ECO:0007669"/>
    <property type="project" value="UniProtKB-KW"/>
</dbReference>
<dbReference type="PANTHER" id="PTHR21500:SF0">
    <property type="entry name" value="TUBULIN-SPECIFIC CHAPERONE A"/>
    <property type="match status" value="1"/>
</dbReference>
<sequence length="199" mass="22587">MRLSVFPSQRELHAALSKGTAGFQRIAPSYVAESHVFFFFFWRSYVCGAHRHGHLSRHWTSSFPLSCHFHQSFEMSETAEPTNRFAGNVRQAEVPSEKALRIKVNSLKRTIKDLEFAKREVSQELNRLDTMRNGDPDRIPQQEKVVDEARMMVPHSVNRIMVSVKDLSDYLEKEGSTVENEELVATAHAAIAEGQAAVS</sequence>
<keyword evidence="5 9" id="KW-0963">Cytoplasm</keyword>
<evidence type="ECO:0000256" key="6">
    <source>
        <dbReference type="ARBA" id="ARBA00022701"/>
    </source>
</evidence>
<evidence type="ECO:0000256" key="3">
    <source>
        <dbReference type="ARBA" id="ARBA00006806"/>
    </source>
</evidence>
<accession>A0AAW0FCK5</accession>
<dbReference type="EMBL" id="JAECZO010000023">
    <property type="protein sequence ID" value="KAK7202008.1"/>
    <property type="molecule type" value="Genomic_DNA"/>
</dbReference>
<dbReference type="GO" id="GO:0048487">
    <property type="term" value="F:beta-tubulin binding"/>
    <property type="evidence" value="ECO:0007669"/>
    <property type="project" value="InterPro"/>
</dbReference>
<evidence type="ECO:0000256" key="1">
    <source>
        <dbReference type="ARBA" id="ARBA00003046"/>
    </source>
</evidence>
<dbReference type="PANTHER" id="PTHR21500">
    <property type="entry name" value="TUBULIN-SPECIFIC CHAPERONE A"/>
    <property type="match status" value="1"/>
</dbReference>
<evidence type="ECO:0000313" key="11">
    <source>
        <dbReference type="EMBL" id="KAK7202008.1"/>
    </source>
</evidence>
<gene>
    <name evidence="11" type="ORF">NESM_000268900</name>
</gene>
<name>A0AAW0FCK5_9TRYP</name>
<evidence type="ECO:0000256" key="10">
    <source>
        <dbReference type="SAM" id="Coils"/>
    </source>
</evidence>
<dbReference type="SUPFAM" id="SSF46988">
    <property type="entry name" value="Tubulin chaperone cofactor A"/>
    <property type="match status" value="1"/>
</dbReference>
<keyword evidence="12" id="KW-1185">Reference proteome</keyword>
<comment type="subcellular location">
    <subcellularLocation>
        <location evidence="2 9">Cytoplasm</location>
        <location evidence="2 9">Cytoskeleton</location>
    </subcellularLocation>
</comment>
<keyword evidence="7 9" id="KW-0143">Chaperone</keyword>
<evidence type="ECO:0000256" key="9">
    <source>
        <dbReference type="RuleBase" id="RU364030"/>
    </source>
</evidence>
<dbReference type="InterPro" id="IPR036126">
    <property type="entry name" value="TBCA_sf"/>
</dbReference>
<evidence type="ECO:0000256" key="4">
    <source>
        <dbReference type="ARBA" id="ARBA00015002"/>
    </source>
</evidence>
<comment type="function">
    <text evidence="1">Tubulin-folding protein; involved in the early step of the tubulin folding pathway.</text>
</comment>
<dbReference type="Gene3D" id="1.20.58.90">
    <property type="match status" value="1"/>
</dbReference>
<dbReference type="InterPro" id="IPR004226">
    <property type="entry name" value="TBCA"/>
</dbReference>
<feature type="coiled-coil region" evidence="10">
    <location>
        <begin position="104"/>
        <end position="131"/>
    </location>
</feature>